<name>A0A328PA91_9GAMM</name>
<gene>
    <name evidence="1" type="ORF">CA260_09945</name>
</gene>
<dbReference type="Gene3D" id="3.40.50.1240">
    <property type="entry name" value="Phosphoglycerate mutase-like"/>
    <property type="match status" value="1"/>
</dbReference>
<dbReference type="AlphaFoldDB" id="A0A328PA91"/>
<accession>A0A328PA91</accession>
<dbReference type="EMBL" id="NFZS01000001">
    <property type="protein sequence ID" value="RAO78121.1"/>
    <property type="molecule type" value="Genomic_DNA"/>
</dbReference>
<reference evidence="1 2" key="1">
    <citation type="journal article" date="2018" name="Genet. Mol. Biol.">
        <title>The genome sequence of Dyella jiangningensis FCAV SCS01 from a lignocellulose-decomposing microbial consortium metagenome reveals potential for biotechnological applications.</title>
        <authorList>
            <person name="Desiderato J.G."/>
            <person name="Alvarenga D.O."/>
            <person name="Constancio M.T.L."/>
            <person name="Alves L.M.C."/>
            <person name="Varani A.M."/>
        </authorList>
    </citation>
    <scope>NUCLEOTIDE SEQUENCE [LARGE SCALE GENOMIC DNA]</scope>
    <source>
        <strain evidence="1 2">FCAV SCS01</strain>
    </source>
</reference>
<dbReference type="InterPro" id="IPR029033">
    <property type="entry name" value="His_PPase_superfam"/>
</dbReference>
<proteinExistence type="predicted"/>
<sequence length="121" mass="13135">MCLAGHDTNLANLAGVLDVDWHDSRQPDDYPPGGALVFDLWREHGRSVVKVSSVMPTLNALRHADFGPDAALVQHTLALPPCHGTTSCPLDAVSAWLATRLDARYIEHDVPSLSSWPDASR</sequence>
<dbReference type="SUPFAM" id="SSF53254">
    <property type="entry name" value="Phosphoglycerate mutase-like"/>
    <property type="match status" value="1"/>
</dbReference>
<evidence type="ECO:0000313" key="2">
    <source>
        <dbReference type="Proteomes" id="UP000248926"/>
    </source>
</evidence>
<protein>
    <submittedName>
        <fullName evidence="1">Uncharacterized protein</fullName>
    </submittedName>
</protein>
<dbReference type="Proteomes" id="UP000248926">
    <property type="component" value="Unassembled WGS sequence"/>
</dbReference>
<evidence type="ECO:0000313" key="1">
    <source>
        <dbReference type="EMBL" id="RAO78121.1"/>
    </source>
</evidence>
<organism evidence="1 2">
    <name type="scientific">Dyella jiangningensis</name>
    <dbReference type="NCBI Taxonomy" id="1379159"/>
    <lineage>
        <taxon>Bacteria</taxon>
        <taxon>Pseudomonadati</taxon>
        <taxon>Pseudomonadota</taxon>
        <taxon>Gammaproteobacteria</taxon>
        <taxon>Lysobacterales</taxon>
        <taxon>Rhodanobacteraceae</taxon>
        <taxon>Dyella</taxon>
    </lineage>
</organism>
<keyword evidence="2" id="KW-1185">Reference proteome</keyword>
<comment type="caution">
    <text evidence="1">The sequence shown here is derived from an EMBL/GenBank/DDBJ whole genome shotgun (WGS) entry which is preliminary data.</text>
</comment>